<comment type="caution">
    <text evidence="1">The sequence shown here is derived from an EMBL/GenBank/DDBJ whole genome shotgun (WGS) entry which is preliminary data.</text>
</comment>
<proteinExistence type="predicted"/>
<evidence type="ECO:0000313" key="2">
    <source>
        <dbReference type="Proteomes" id="UP000657574"/>
    </source>
</evidence>
<reference evidence="1" key="1">
    <citation type="journal article" date="2014" name="Int. J. Syst. Evol. Microbiol.">
        <title>Complete genome sequence of Corynebacterium casei LMG S-19264T (=DSM 44701T), isolated from a smear-ripened cheese.</title>
        <authorList>
            <consortium name="US DOE Joint Genome Institute (JGI-PGF)"/>
            <person name="Walter F."/>
            <person name="Albersmeier A."/>
            <person name="Kalinowski J."/>
            <person name="Ruckert C."/>
        </authorList>
    </citation>
    <scope>NUCLEOTIDE SEQUENCE</scope>
    <source>
        <strain evidence="1">JCM 3086</strain>
    </source>
</reference>
<dbReference type="EMBL" id="BMQA01000014">
    <property type="protein sequence ID" value="GGJ28931.1"/>
    <property type="molecule type" value="Genomic_DNA"/>
</dbReference>
<sequence length="287" mass="31067">MREAVEEAEQRGRRALLPLWRTTQARHLLDAGQLAVAEQELDAAEQATAATGLSFTGELAALATRARVAFHTGDDATIEACTARAHVCLSSNDPQQRQIGAWIALITAAYRDRHVTGHQLSSAAAYSRRGHVHTAGIDPADAVMLVRAALVSGLREVAASAVEFAESRAQRNPRFPLFEAVATHARGLLEADRGRLMDAAERYGSSRPLLRAQAWEDAGGLPAAAGFAEAQACFERALEEYEACGAHRDSRRARSRLRKLGVRPAAAANAPDIEWRGLTRLNWVSYA</sequence>
<name>A0A917KTB5_9ACTN</name>
<organism evidence="1 2">
    <name type="scientific">Streptomyces brasiliensis</name>
    <dbReference type="NCBI Taxonomy" id="1954"/>
    <lineage>
        <taxon>Bacteria</taxon>
        <taxon>Bacillati</taxon>
        <taxon>Actinomycetota</taxon>
        <taxon>Actinomycetes</taxon>
        <taxon>Kitasatosporales</taxon>
        <taxon>Streptomycetaceae</taxon>
        <taxon>Streptomyces</taxon>
    </lineage>
</organism>
<reference evidence="1" key="2">
    <citation type="submission" date="2020-09" db="EMBL/GenBank/DDBJ databases">
        <authorList>
            <person name="Sun Q."/>
            <person name="Ohkuma M."/>
        </authorList>
    </citation>
    <scope>NUCLEOTIDE SEQUENCE</scope>
    <source>
        <strain evidence="1">JCM 3086</strain>
    </source>
</reference>
<dbReference type="Proteomes" id="UP000657574">
    <property type="component" value="Unassembled WGS sequence"/>
</dbReference>
<dbReference type="AlphaFoldDB" id="A0A917KTB5"/>
<gene>
    <name evidence="1" type="ORF">GCM10010121_045320</name>
</gene>
<protein>
    <submittedName>
        <fullName evidence="1">Uncharacterized protein</fullName>
    </submittedName>
</protein>
<accession>A0A917KTB5</accession>
<keyword evidence="2" id="KW-1185">Reference proteome</keyword>
<evidence type="ECO:0000313" key="1">
    <source>
        <dbReference type="EMBL" id="GGJ28931.1"/>
    </source>
</evidence>